<evidence type="ECO:0000313" key="3">
    <source>
        <dbReference type="Proteomes" id="UP000221165"/>
    </source>
</evidence>
<name>A0A2C6KRK1_9APIC</name>
<organism evidence="2 3">
    <name type="scientific">Cystoisospora suis</name>
    <dbReference type="NCBI Taxonomy" id="483139"/>
    <lineage>
        <taxon>Eukaryota</taxon>
        <taxon>Sar</taxon>
        <taxon>Alveolata</taxon>
        <taxon>Apicomplexa</taxon>
        <taxon>Conoidasida</taxon>
        <taxon>Coccidia</taxon>
        <taxon>Eucoccidiorida</taxon>
        <taxon>Eimeriorina</taxon>
        <taxon>Sarcocystidae</taxon>
        <taxon>Cystoisospora</taxon>
    </lineage>
</organism>
<feature type="transmembrane region" description="Helical" evidence="1">
    <location>
        <begin position="6"/>
        <end position="28"/>
    </location>
</feature>
<dbReference type="RefSeq" id="XP_067920724.1">
    <property type="nucleotide sequence ID" value="XM_068067299.1"/>
</dbReference>
<evidence type="ECO:0000313" key="2">
    <source>
        <dbReference type="EMBL" id="PHJ19022.1"/>
    </source>
</evidence>
<dbReference type="EMBL" id="MIGC01003709">
    <property type="protein sequence ID" value="PHJ19022.1"/>
    <property type="molecule type" value="Genomic_DNA"/>
</dbReference>
<keyword evidence="3" id="KW-1185">Reference proteome</keyword>
<keyword evidence="1" id="KW-0812">Transmembrane</keyword>
<accession>A0A2C6KRK1</accession>
<keyword evidence="1" id="KW-1133">Transmembrane helix</keyword>
<dbReference type="GeneID" id="94430510"/>
<comment type="caution">
    <text evidence="2">The sequence shown here is derived from an EMBL/GenBank/DDBJ whole genome shotgun (WGS) entry which is preliminary data.</text>
</comment>
<proteinExistence type="predicted"/>
<sequence length="1954" mass="221706">MRMKGIGAGFLAGFLYSAIAVLLVGVYVHGKAGQVISPHFQAALPDSSYQGVDGTVGKEVSFAQTYREGDIWFGVLYSDYVINASTTLSLAFKSMAQYIYTAPFLTTMFASNPWLKYSTMDFGQKQALVRRIQDAAKSKSLFSKKLPEAKVAELLTDLFLKRVTTRLSRLFGRRKKVYKKMRTDLMGFLHETGAAKSAADIVLGNNTELMFTWVDSIRKNPIATVNNVVKHAFENGLRGFAGMAEWELNQGCFAVAQQAKHIVPMANLFPGGILGKIMQKLVRSYVIFFHPVLANFKGLVSLFLALLCKIRFPKIMNALFNAIFRAKRRVSRALRKFWAKMVGMRGDFVGKKLIEDLMTGSGAVMITLLFQLHAVDIDAITRRGEAVESGLLAGPGVWALSDGLYVGLKDFGGVFKAYFNRYAALSSGIVYYCNQQKVVSLTEDQLDEFFNGENQDEIPPRERLAKWCTKNRKYVNRLQKKLVPMASNFLKHVVRALKQEMKYFSDFFANLLAIFYEFAFSTLEGGIASTINSNFGRAPYQLELDSILRRRQQTNPPQKDSEMPRSIFRKPWMKIAVTKLAHGYFEAAHALTMRRFITQTALKQSDVRTMSKKTFTKFNEAAKLIQASLATMLGRFLNSQAVVTRDQGQTTRMKMYEFINKCQDPSSPGHDEVCGSYVTTNVDEVKFVANSMLAINLGITLDSRDLLLSGPLEDTSSPSFVDPTEAFTAWGTWLAGNRWPIRRGKEFLLYAQHVDSIEKIRPFLEALRSTLQDRLRFSRYDQDGRGALRLFDYHGRSLIFVPTDARKMLDDLKKVRPDPLEAPATFEVLRLNEGILRFSSNRGIAFQGTLVYADDRKELREIQYDPIAIKELLTAQLLNVRGRLGGEMVATMIMVLHRNTPSFHKHSFSTFLDYLSPKLFYDGMLAFAEGHQQQMETSISIERSLYTFPMSFQTFKDIFFNSLNTTVLRMHSVDASDTLSIFVVGLLHYAYQKIVKNRTGRTLVLQHFQRGLLYVMRAIESEGNLNSFPECAFLVPESGVDDVVGLKCGLYRFLKLRSLLLTQAVTPKGQSSIKEATVIVYLDAAVEYLERIKGQKTSWASFLNYGGFRSTAELYAETMGEYSFEGLQSQLESSWVDSPDVLDQLRSLMDPSLGSVKPPAKNEGTAAMLERLWTGTKDMVGGAKQNVRKALSELRSRMRSILGHSSIPEPLRLFNAISGSHFFGMLEYAEFRAYPDTAILPDDFLKASDLSIFGRIILTFETANMFLDNPKHMSDVITQMRIIPFIAPESEELYREIEEAVQAMRKEDVMVAVGWLLSFNIGKGLAGSTIALGLLSLAKVRFATSQITHEDKIGILRVLDPDTLRFIRKALLMPEVFKQMRSFSSPAGTQTLRFAPTGTMVGIYPSTQKYLPLNEKVNIVEVLSRLTESQIGLALQQQYMSYGTAGQGETPLEAGCRILMDIVKSELNTQDDEKAYKLWSRSPTVMDKRLPPACVLFYKLRYLLSEGRQHETTVQGLVDLLYYDGTPVSDYLKFIGAKRGNELERQKQLERVGPVFTSLYVGVVSGNLEMDVTLMGYNAETSHLVFHSRSVQQSPKELPLYELCHQVTMLLMDEAKEKPEIVQVNLSSYYAEEWLRFLEEKKMRQFVEESKNTKIGIQRLKSLSSVYAFYDITDYFFSLRQRSVFPVSELVKASALALVTKQNPTMDDYGLAMMAVDMSERIAKAKIKCYEHALKEYEEYVQKDREAQEMWKADCVHADLIDNGSLGFSAAAITEEQKDLLIQTLDATLAAKCEEMYNALIRSKVDHDKLLSQAWKFITFPHNSLNTSKRFLEMHRFIGTLADAVKRQLPWTQVSNFIAEERKTKTLTRSADAVGKRHSYSFEERPYLFNPFMTVLDFLIYVKTNKSQRLRMPKTLLMKRAQVLAKLPFMRRQTPPRYKEYQTRVEATKDTFFQ</sequence>
<gene>
    <name evidence="2" type="ORF">CSUI_007149</name>
</gene>
<protein>
    <submittedName>
        <fullName evidence="2">Rhoptry neck protein ron3</fullName>
    </submittedName>
</protein>
<reference evidence="2 3" key="1">
    <citation type="journal article" date="2017" name="Int. J. Parasitol.">
        <title>The genome of the protozoan parasite Cystoisospora suis and a reverse vaccinology approach to identify vaccine candidates.</title>
        <authorList>
            <person name="Palmieri N."/>
            <person name="Shrestha A."/>
            <person name="Ruttkowski B."/>
            <person name="Beck T."/>
            <person name="Vogl C."/>
            <person name="Tomley F."/>
            <person name="Blake D.P."/>
            <person name="Joachim A."/>
        </authorList>
    </citation>
    <scope>NUCLEOTIDE SEQUENCE [LARGE SCALE GENOMIC DNA]</scope>
    <source>
        <strain evidence="2 3">Wien I</strain>
    </source>
</reference>
<evidence type="ECO:0000256" key="1">
    <source>
        <dbReference type="SAM" id="Phobius"/>
    </source>
</evidence>
<dbReference type="OrthoDB" id="371154at2759"/>
<dbReference type="Proteomes" id="UP000221165">
    <property type="component" value="Unassembled WGS sequence"/>
</dbReference>
<keyword evidence="1" id="KW-0472">Membrane</keyword>
<dbReference type="VEuPathDB" id="ToxoDB:CSUI_007149"/>
<feature type="transmembrane region" description="Helical" evidence="1">
    <location>
        <begin position="285"/>
        <end position="307"/>
    </location>
</feature>